<sequence>MTNKEIVLEFYDKVFNGWDTSLIDKFIKEDYIQHNPNAPTGREGFKEFCSHFLALKPHMEIVKIAEDGDTVYVFFKCTLENGSVNKVVDIYRLEDGMLAEHWDVVEHNVDQYKPVHDNGLF</sequence>
<dbReference type="RefSeq" id="WP_090171465.1">
    <property type="nucleotide sequence ID" value="NZ_FMXR01000004.1"/>
</dbReference>
<evidence type="ECO:0000313" key="2">
    <source>
        <dbReference type="EMBL" id="SDB03867.1"/>
    </source>
</evidence>
<dbReference type="EMBL" id="FMXR01000004">
    <property type="protein sequence ID" value="SDB03867.1"/>
    <property type="molecule type" value="Genomic_DNA"/>
</dbReference>
<dbReference type="InterPro" id="IPR009959">
    <property type="entry name" value="Cyclase_SnoaL-like"/>
</dbReference>
<name>A0A1G6A601_EUBOX</name>
<dbReference type="SUPFAM" id="SSF54427">
    <property type="entry name" value="NTF2-like"/>
    <property type="match status" value="1"/>
</dbReference>
<dbReference type="AlphaFoldDB" id="A0A1G6A601"/>
<dbReference type="Proteomes" id="UP000199228">
    <property type="component" value="Unassembled WGS sequence"/>
</dbReference>
<dbReference type="PANTHER" id="PTHR38436:SF1">
    <property type="entry name" value="ESTER CYCLASE"/>
    <property type="match status" value="1"/>
</dbReference>
<dbReference type="GO" id="GO:0030638">
    <property type="term" value="P:polyketide metabolic process"/>
    <property type="evidence" value="ECO:0007669"/>
    <property type="project" value="InterPro"/>
</dbReference>
<reference evidence="2 3" key="1">
    <citation type="submission" date="2016-10" db="EMBL/GenBank/DDBJ databases">
        <authorList>
            <person name="de Groot N.N."/>
        </authorList>
    </citation>
    <scope>NUCLEOTIDE SEQUENCE [LARGE SCALE GENOMIC DNA]</scope>
    <source>
        <strain evidence="2 3">DSM 3217</strain>
    </source>
</reference>
<evidence type="ECO:0000259" key="1">
    <source>
        <dbReference type="Pfam" id="PF12680"/>
    </source>
</evidence>
<keyword evidence="3" id="KW-1185">Reference proteome</keyword>
<evidence type="ECO:0000313" key="3">
    <source>
        <dbReference type="Proteomes" id="UP000199228"/>
    </source>
</evidence>
<dbReference type="InterPro" id="IPR032710">
    <property type="entry name" value="NTF2-like_dom_sf"/>
</dbReference>
<dbReference type="STRING" id="1732.SAMN02910417_00304"/>
<dbReference type="InterPro" id="IPR037401">
    <property type="entry name" value="SnoaL-like"/>
</dbReference>
<dbReference type="PANTHER" id="PTHR38436">
    <property type="entry name" value="POLYKETIDE CYCLASE SNOAL-LIKE DOMAIN"/>
    <property type="match status" value="1"/>
</dbReference>
<protein>
    <submittedName>
        <fullName evidence="2">Predicted SnoaL-like aldol condensation-catalyzing enzyme</fullName>
    </submittedName>
</protein>
<accession>A0A1G6A601</accession>
<gene>
    <name evidence="2" type="ORF">SAMN02910417_00304</name>
</gene>
<dbReference type="Gene3D" id="3.10.450.50">
    <property type="match status" value="1"/>
</dbReference>
<dbReference type="OrthoDB" id="9812089at2"/>
<feature type="domain" description="SnoaL-like" evidence="1">
    <location>
        <begin position="7"/>
        <end position="101"/>
    </location>
</feature>
<dbReference type="Pfam" id="PF12680">
    <property type="entry name" value="SnoaL_2"/>
    <property type="match status" value="1"/>
</dbReference>
<organism evidence="2 3">
    <name type="scientific">Eubacterium oxidoreducens</name>
    <dbReference type="NCBI Taxonomy" id="1732"/>
    <lineage>
        <taxon>Bacteria</taxon>
        <taxon>Bacillati</taxon>
        <taxon>Bacillota</taxon>
        <taxon>Clostridia</taxon>
        <taxon>Eubacteriales</taxon>
        <taxon>Eubacteriaceae</taxon>
        <taxon>Eubacterium</taxon>
    </lineage>
</organism>
<proteinExistence type="predicted"/>